<dbReference type="PANTHER" id="PTHR46312">
    <property type="entry name" value="NACHT DOMAIN-CONTAINING PROTEIN"/>
    <property type="match status" value="1"/>
</dbReference>
<dbReference type="SUPFAM" id="SSF52540">
    <property type="entry name" value="P-loop containing nucleoside triphosphate hydrolases"/>
    <property type="match status" value="1"/>
</dbReference>
<organism evidence="3 4">
    <name type="scientific">Sinanodonta woodiana</name>
    <name type="common">Chinese pond mussel</name>
    <name type="synonym">Anodonta woodiana</name>
    <dbReference type="NCBI Taxonomy" id="1069815"/>
    <lineage>
        <taxon>Eukaryota</taxon>
        <taxon>Metazoa</taxon>
        <taxon>Spiralia</taxon>
        <taxon>Lophotrochozoa</taxon>
        <taxon>Mollusca</taxon>
        <taxon>Bivalvia</taxon>
        <taxon>Autobranchia</taxon>
        <taxon>Heteroconchia</taxon>
        <taxon>Palaeoheterodonta</taxon>
        <taxon>Unionida</taxon>
        <taxon>Unionoidea</taxon>
        <taxon>Unionidae</taxon>
        <taxon>Unioninae</taxon>
        <taxon>Sinanodonta</taxon>
    </lineage>
</organism>
<evidence type="ECO:0000259" key="2">
    <source>
        <dbReference type="Pfam" id="PF05729"/>
    </source>
</evidence>
<gene>
    <name evidence="3" type="ORF">ACJMK2_019391</name>
</gene>
<dbReference type="SUPFAM" id="SSF48726">
    <property type="entry name" value="Immunoglobulin"/>
    <property type="match status" value="1"/>
</dbReference>
<keyword evidence="4" id="KW-1185">Reference proteome</keyword>
<dbReference type="Proteomes" id="UP001634394">
    <property type="component" value="Unassembled WGS sequence"/>
</dbReference>
<dbReference type="InterPro" id="IPR036179">
    <property type="entry name" value="Ig-like_dom_sf"/>
</dbReference>
<dbReference type="InterPro" id="IPR013783">
    <property type="entry name" value="Ig-like_fold"/>
</dbReference>
<evidence type="ECO:0000313" key="3">
    <source>
        <dbReference type="EMBL" id="KAL3848540.1"/>
    </source>
</evidence>
<keyword evidence="1" id="KW-0812">Transmembrane</keyword>
<evidence type="ECO:0000256" key="1">
    <source>
        <dbReference type="SAM" id="Phobius"/>
    </source>
</evidence>
<keyword evidence="1" id="KW-1133">Transmembrane helix</keyword>
<name>A0ABD3UGK0_SINWO</name>
<dbReference type="PANTHER" id="PTHR46312:SF2">
    <property type="entry name" value="NUCLEOTIDE-BINDING OLIGOMERIZATION DOMAIN-CONTAINING PROTEIN 2-LIKE"/>
    <property type="match status" value="1"/>
</dbReference>
<comment type="caution">
    <text evidence="3">The sequence shown here is derived from an EMBL/GenBank/DDBJ whole genome shotgun (WGS) entry which is preliminary data.</text>
</comment>
<dbReference type="InterPro" id="IPR007111">
    <property type="entry name" value="NACHT_NTPase"/>
</dbReference>
<dbReference type="Pfam" id="PF05729">
    <property type="entry name" value="NACHT"/>
    <property type="match status" value="1"/>
</dbReference>
<feature type="transmembrane region" description="Helical" evidence="1">
    <location>
        <begin position="6"/>
        <end position="26"/>
    </location>
</feature>
<sequence length="727" mass="83402">MLLVEDGMFSLIVLVFTVFEVIFLRIEHVIAFSYKSVSTDVIECEHNDARLIWEYKLHDGAYVKNRTWYTGVNREERRIAHWNEKDNLTIESEYRGRVSMIGKDSLLLRDVTTNDEGVYTLILSLSLSVEADLKLNLKLTIYIPPLKEPGCCRPEINGSISDLYAFLPSDHGCGKPLPILTWITTRNKKVLNERLILGQADKDGTYKVCVSGPAVDRCFTGDKDVLCKSYTVATETRPERLHVKPSLAAEAWVCIAVGLIVLALIGVKLILVHRRAQRGNARLKEAEPLIRLGENVRSVKSLTFSLIDIYKERSQFQKADSDLKLKIKVNSGSFHEPDIDIHSYTNVLCEHGVPLNRILITGEVGWGKKTWCSNLTQDWCNAQSENDSDTDSENIKFLRNFKLLFNVSLKNVEKFSNINELLTHLRIPIFETLNMDICKHLREHKAIFVIQGLEEYTGNPKDIKQILSDEHLIESLVIVTSRPTAWEKKYKSILSFDRIISVQGLDHDEMKKRAQRILHGHGFPHKAIENFFLLLKERGLEELTIEPIFFPYLVSMWQTNCSLPRNTADFLLNLVENRIKKKSRSLTPHTIKYRSDLGNSRVLLNKEFTIHYGKIMQGIGEIAFNILSTNSESCSFDETYFDNVFKSHGCEDEESLKFMKDFCVCIGLVSYEEDGDKQIFSFRHIMLQTFLAALYVSTLEKENKNVAAEKLKSLYNFSEFLKFIDSK</sequence>
<evidence type="ECO:0000313" key="4">
    <source>
        <dbReference type="Proteomes" id="UP001634394"/>
    </source>
</evidence>
<keyword evidence="1" id="KW-0472">Membrane</keyword>
<protein>
    <recommendedName>
        <fullName evidence="2">NACHT domain-containing protein</fullName>
    </recommendedName>
</protein>
<dbReference type="InterPro" id="IPR027417">
    <property type="entry name" value="P-loop_NTPase"/>
</dbReference>
<accession>A0ABD3UGK0</accession>
<proteinExistence type="predicted"/>
<dbReference type="Gene3D" id="2.60.40.10">
    <property type="entry name" value="Immunoglobulins"/>
    <property type="match status" value="1"/>
</dbReference>
<dbReference type="Gene3D" id="3.40.50.300">
    <property type="entry name" value="P-loop containing nucleotide triphosphate hydrolases"/>
    <property type="match status" value="1"/>
</dbReference>
<dbReference type="EMBL" id="JBJQND010000016">
    <property type="protein sequence ID" value="KAL3848540.1"/>
    <property type="molecule type" value="Genomic_DNA"/>
</dbReference>
<feature type="domain" description="NACHT" evidence="2">
    <location>
        <begin position="357"/>
        <end position="517"/>
    </location>
</feature>
<reference evidence="3 4" key="1">
    <citation type="submission" date="2024-11" db="EMBL/GenBank/DDBJ databases">
        <title>Chromosome-level genome assembly of the freshwater bivalve Anodonta woodiana.</title>
        <authorList>
            <person name="Chen X."/>
        </authorList>
    </citation>
    <scope>NUCLEOTIDE SEQUENCE [LARGE SCALE GENOMIC DNA]</scope>
    <source>
        <strain evidence="3">MN2024</strain>
        <tissue evidence="3">Gills</tissue>
    </source>
</reference>
<dbReference type="AlphaFoldDB" id="A0ABD3UGK0"/>
<feature type="transmembrane region" description="Helical" evidence="1">
    <location>
        <begin position="247"/>
        <end position="271"/>
    </location>
</feature>